<proteinExistence type="predicted"/>
<dbReference type="Proteomes" id="UP000283269">
    <property type="component" value="Unassembled WGS sequence"/>
</dbReference>
<evidence type="ECO:0000313" key="2">
    <source>
        <dbReference type="Proteomes" id="UP000283269"/>
    </source>
</evidence>
<keyword evidence="2" id="KW-1185">Reference proteome</keyword>
<dbReference type="OrthoDB" id="3147752at2759"/>
<dbReference type="STRING" id="93625.A0A409XUF3"/>
<dbReference type="InParanoid" id="A0A409XUF3"/>
<accession>A0A409XUF3</accession>
<protein>
    <submittedName>
        <fullName evidence="1">Uncharacterized protein</fullName>
    </submittedName>
</protein>
<gene>
    <name evidence="1" type="ORF">CVT25_000854</name>
</gene>
<organism evidence="1 2">
    <name type="scientific">Psilocybe cyanescens</name>
    <dbReference type="NCBI Taxonomy" id="93625"/>
    <lineage>
        <taxon>Eukaryota</taxon>
        <taxon>Fungi</taxon>
        <taxon>Dikarya</taxon>
        <taxon>Basidiomycota</taxon>
        <taxon>Agaricomycotina</taxon>
        <taxon>Agaricomycetes</taxon>
        <taxon>Agaricomycetidae</taxon>
        <taxon>Agaricales</taxon>
        <taxon>Agaricineae</taxon>
        <taxon>Strophariaceae</taxon>
        <taxon>Psilocybe</taxon>
    </lineage>
</organism>
<sequence length="214" mass="23768">MARVLQERNAELKGVHMFLTTADLYSGADIIQMVEALNTDIFQLAAFVARLIEDETMSASYEERVRNLKTSQHPLKTISETIGIELCTHLANKLIQQRAHLKKAIHEGITTADTEIFIHNPRDLFDGDAMDDSYGNSISHSVECDDGKRSHVLCTVGMGLRKPVTNKGERLDPRMNVLLNPKIALTSVLDDPVDSDDSAYQTTRGVEMADVGWA</sequence>
<name>A0A409XUF3_PSICY</name>
<dbReference type="AlphaFoldDB" id="A0A409XUF3"/>
<comment type="caution">
    <text evidence="1">The sequence shown here is derived from an EMBL/GenBank/DDBJ whole genome shotgun (WGS) entry which is preliminary data.</text>
</comment>
<evidence type="ECO:0000313" key="1">
    <source>
        <dbReference type="EMBL" id="PPQ94462.1"/>
    </source>
</evidence>
<dbReference type="EMBL" id="NHYD01000339">
    <property type="protein sequence ID" value="PPQ94462.1"/>
    <property type="molecule type" value="Genomic_DNA"/>
</dbReference>
<reference evidence="1 2" key="1">
    <citation type="journal article" date="2018" name="Evol. Lett.">
        <title>Horizontal gene cluster transfer increased hallucinogenic mushroom diversity.</title>
        <authorList>
            <person name="Reynolds H.T."/>
            <person name="Vijayakumar V."/>
            <person name="Gluck-Thaler E."/>
            <person name="Korotkin H.B."/>
            <person name="Matheny P.B."/>
            <person name="Slot J.C."/>
        </authorList>
    </citation>
    <scope>NUCLEOTIDE SEQUENCE [LARGE SCALE GENOMIC DNA]</scope>
    <source>
        <strain evidence="1 2">2631</strain>
    </source>
</reference>